<dbReference type="Gene3D" id="3.90.1200.10">
    <property type="match status" value="1"/>
</dbReference>
<reference evidence="2" key="1">
    <citation type="journal article" date="2020" name="J Insects Food Feed">
        <title>The yellow mealworm (Tenebrio molitor) genome: a resource for the emerging insects as food and feed industry.</title>
        <authorList>
            <person name="Eriksson T."/>
            <person name="Andere A."/>
            <person name="Kelstrup H."/>
            <person name="Emery V."/>
            <person name="Picard C."/>
        </authorList>
    </citation>
    <scope>NUCLEOTIDE SEQUENCE</scope>
    <source>
        <strain evidence="2">Stoneville</strain>
        <tissue evidence="2">Whole head</tissue>
    </source>
</reference>
<sequence>MKNVFVRRLIKTRFNQLTTPHEDWSMNPTNRVTKTALETWLKPVFSKKFLKKCTLEIVGTSSKGDGYLGDVNFVEVNGRTSTNEEKFYNLAIKSSKNSLPLRKMMPIEVMSQNEIYFYNRVLPTFVEFQEEKGIEEPFNQAPKYYDSVILQNMEVLILENMKRNGYCLHDRTKPMNREHIRKVMQTYGKYHAVSFALRDQKPDVFKALGEGLRDVMKTTDAEAVLKEFRFFVELHKIAKEKIQPELAEKLTEVPLTADSTDPDDPFAVIVHGDCETNNFLFKYEDDQKTTVTDVCFLDFQFSRLTSPICDLSYFLFSCISEEDIEHFDEINNLYYKSLSDYLKKLGSDPNKVFPFDAFTNQWRQFGKLGLRMMFPAIKNSLLEQEEIFDLAEMVESGREIKYSERTVERCSKRIFPIIQLAIEKKIL</sequence>
<dbReference type="InterPro" id="IPR011009">
    <property type="entry name" value="Kinase-like_dom_sf"/>
</dbReference>
<protein>
    <recommendedName>
        <fullName evidence="1">CHK kinase-like domain-containing protein</fullName>
    </recommendedName>
</protein>
<organism evidence="2 3">
    <name type="scientific">Tenebrio molitor</name>
    <name type="common">Yellow mealworm beetle</name>
    <dbReference type="NCBI Taxonomy" id="7067"/>
    <lineage>
        <taxon>Eukaryota</taxon>
        <taxon>Metazoa</taxon>
        <taxon>Ecdysozoa</taxon>
        <taxon>Arthropoda</taxon>
        <taxon>Hexapoda</taxon>
        <taxon>Insecta</taxon>
        <taxon>Pterygota</taxon>
        <taxon>Neoptera</taxon>
        <taxon>Endopterygota</taxon>
        <taxon>Coleoptera</taxon>
        <taxon>Polyphaga</taxon>
        <taxon>Cucujiformia</taxon>
        <taxon>Tenebrionidae</taxon>
        <taxon>Tenebrio</taxon>
    </lineage>
</organism>
<keyword evidence="3" id="KW-1185">Reference proteome</keyword>
<dbReference type="InterPro" id="IPR004119">
    <property type="entry name" value="EcKL"/>
</dbReference>
<dbReference type="Proteomes" id="UP000719412">
    <property type="component" value="Unassembled WGS sequence"/>
</dbReference>
<dbReference type="EMBL" id="JABDTM020020840">
    <property type="protein sequence ID" value="KAH0816841.1"/>
    <property type="molecule type" value="Genomic_DNA"/>
</dbReference>
<comment type="caution">
    <text evidence="2">The sequence shown here is derived from an EMBL/GenBank/DDBJ whole genome shotgun (WGS) entry which is preliminary data.</text>
</comment>
<evidence type="ECO:0000313" key="2">
    <source>
        <dbReference type="EMBL" id="KAH0816841.1"/>
    </source>
</evidence>
<dbReference type="SUPFAM" id="SSF56112">
    <property type="entry name" value="Protein kinase-like (PK-like)"/>
    <property type="match status" value="1"/>
</dbReference>
<accession>A0A8J6HKR4</accession>
<feature type="domain" description="CHK kinase-like" evidence="1">
    <location>
        <begin position="156"/>
        <end position="344"/>
    </location>
</feature>
<name>A0A8J6HKR4_TENMO</name>
<reference evidence="2" key="2">
    <citation type="submission" date="2021-08" db="EMBL/GenBank/DDBJ databases">
        <authorList>
            <person name="Eriksson T."/>
        </authorList>
    </citation>
    <scope>NUCLEOTIDE SEQUENCE</scope>
    <source>
        <strain evidence="2">Stoneville</strain>
        <tissue evidence="2">Whole head</tissue>
    </source>
</reference>
<evidence type="ECO:0000313" key="3">
    <source>
        <dbReference type="Proteomes" id="UP000719412"/>
    </source>
</evidence>
<dbReference type="AlphaFoldDB" id="A0A8J6HKR4"/>
<dbReference type="Pfam" id="PF02958">
    <property type="entry name" value="EcKL"/>
    <property type="match status" value="1"/>
</dbReference>
<dbReference type="PANTHER" id="PTHR11012">
    <property type="entry name" value="PROTEIN KINASE-LIKE DOMAIN-CONTAINING"/>
    <property type="match status" value="1"/>
</dbReference>
<proteinExistence type="predicted"/>
<dbReference type="InterPro" id="IPR015897">
    <property type="entry name" value="CHK_kinase-like"/>
</dbReference>
<gene>
    <name evidence="2" type="ORF">GEV33_005952</name>
</gene>
<dbReference type="PANTHER" id="PTHR11012:SF30">
    <property type="entry name" value="PROTEIN KINASE-LIKE DOMAIN-CONTAINING"/>
    <property type="match status" value="1"/>
</dbReference>
<evidence type="ECO:0000259" key="1">
    <source>
        <dbReference type="SMART" id="SM00587"/>
    </source>
</evidence>
<dbReference type="SMART" id="SM00587">
    <property type="entry name" value="CHK"/>
    <property type="match status" value="1"/>
</dbReference>